<sequence>MQNTRRPGTGRGPGRPPKRGRKGGRMTGVGRPPSRASNTDGNHNTKGNNNINDNDNNNNKNDNHDNHSNGNVSGVKSRSPSITTSASSITPSPSSIVARQLRHSTSQKVDYNLKKRKIIPSEDFTRTKRKYNKSNGNGFEQQNAQKEEQDQHDPIQDKELIERDAKGKIVHMNEPSTLRDTLNGATGLPLGQGPPEKVKKEYMWSYKKNSFIGIPNDEMDEIELPRLESSSSELLSNLSDIRHEVRPVDIYADQRDVLIQKNEVPKKIYEHQGMGHIKVKATVSEESKSKLFGQNSVANLPGSGAYGNLAGTTQEIENDDFCSACLQSGSFLCCDTCPKSFHFLCLNPPLDPDKLPDGDWSCPQCFFKMRFSNASQIKKAEKDYIQERVPRECKLFGKLLFQLEITNPRQFSLPQSLKETFQNVRSGPHGVYNDGREKEPLSEKQLFGAPYGQSLNMLDRYNPDIHVDQETGKFLTCYKCKATKMGTWDSPEESRLIMRCDYCKTPWHLDCVPHAPRASFKNLGTKWKCPLHAPNVSPVSGRRLTKSQKFIEPIQSCGFKNNGAVEIVLDEITSPGSKAMIDAEKRVGDFPPVALLSENSVKLDFMDKVYRAKKVQRERDYKYQEKLIDKLLTMSSRYPPSEPIEDLMSFIYFQVSNNPSLKKLWDFKELCNVAEHELHKESITAQELNDLLLIKKLLESKPKEEITSFLNLGK</sequence>
<protein>
    <submittedName>
        <fullName evidence="7">ZYBA0S05-05622g1_1</fullName>
    </submittedName>
</protein>
<proteinExistence type="predicted"/>
<dbReference type="AlphaFoldDB" id="A0A8J2XB46"/>
<dbReference type="GO" id="GO:0032221">
    <property type="term" value="C:Rpd3S complex"/>
    <property type="evidence" value="ECO:0007669"/>
    <property type="project" value="TreeGrafter"/>
</dbReference>
<dbReference type="Proteomes" id="UP000019375">
    <property type="component" value="Unassembled WGS sequence"/>
</dbReference>
<dbReference type="SMART" id="SM00249">
    <property type="entry name" value="PHD"/>
    <property type="match status" value="2"/>
</dbReference>
<dbReference type="Pfam" id="PF00628">
    <property type="entry name" value="PHD"/>
    <property type="match status" value="1"/>
</dbReference>
<dbReference type="PANTHER" id="PTHR47636">
    <property type="entry name" value="TRANSCRIPTIONAL REGULATORY PROTEIN RCO1"/>
    <property type="match status" value="1"/>
</dbReference>
<keyword evidence="8" id="KW-1185">Reference proteome</keyword>
<feature type="region of interest" description="Disordered" evidence="5">
    <location>
        <begin position="1"/>
        <end position="156"/>
    </location>
</feature>
<evidence type="ECO:0000256" key="5">
    <source>
        <dbReference type="SAM" id="MobiDB-lite"/>
    </source>
</evidence>
<dbReference type="InterPro" id="IPR019787">
    <property type="entry name" value="Znf_PHD-finger"/>
</dbReference>
<feature type="compositionally biased region" description="Low complexity" evidence="5">
    <location>
        <begin position="77"/>
        <end position="96"/>
    </location>
</feature>
<evidence type="ECO:0000259" key="6">
    <source>
        <dbReference type="PROSITE" id="PS50016"/>
    </source>
</evidence>
<dbReference type="InterPro" id="IPR001965">
    <property type="entry name" value="Znf_PHD"/>
</dbReference>
<dbReference type="InterPro" id="IPR019786">
    <property type="entry name" value="Zinc_finger_PHD-type_CS"/>
</dbReference>
<dbReference type="SUPFAM" id="SSF57903">
    <property type="entry name" value="FYVE/PHD zinc finger"/>
    <property type="match status" value="2"/>
</dbReference>
<keyword evidence="2 4" id="KW-0863">Zinc-finger</keyword>
<dbReference type="PROSITE" id="PS50016">
    <property type="entry name" value="ZF_PHD_2"/>
    <property type="match status" value="1"/>
</dbReference>
<evidence type="ECO:0000313" key="8">
    <source>
        <dbReference type="Proteomes" id="UP000019375"/>
    </source>
</evidence>
<dbReference type="EMBL" id="HG316458">
    <property type="protein sequence ID" value="CDF89957.1"/>
    <property type="molecule type" value="Genomic_DNA"/>
</dbReference>
<reference evidence="8" key="1">
    <citation type="journal article" date="2013" name="Genome Announc.">
        <title>Genome sequence of the food spoilage yeast Zygosaccharomyces bailii CLIB 213(T).</title>
        <authorList>
            <person name="Galeote V."/>
            <person name="Bigey F."/>
            <person name="Devillers H."/>
            <person name="Neuveglise C."/>
            <person name="Dequin S."/>
        </authorList>
    </citation>
    <scope>NUCLEOTIDE SEQUENCE [LARGE SCALE GENOMIC DNA]</scope>
    <source>
        <strain evidence="8">CLIB 213 / ATCC 58445 / CBS 680 / CCRC 21525 / NBRC 1098 / NCYC 1416 / NRRL Y-2227</strain>
    </source>
</reference>
<evidence type="ECO:0000256" key="4">
    <source>
        <dbReference type="PROSITE-ProRule" id="PRU00146"/>
    </source>
</evidence>
<dbReference type="PANTHER" id="PTHR47636:SF1">
    <property type="entry name" value="TRANSCRIPTIONAL REGULATORY PROTEIN RCO1"/>
    <property type="match status" value="1"/>
</dbReference>
<dbReference type="GO" id="GO:0008270">
    <property type="term" value="F:zinc ion binding"/>
    <property type="evidence" value="ECO:0007669"/>
    <property type="project" value="UniProtKB-KW"/>
</dbReference>
<feature type="compositionally biased region" description="Low complexity" evidence="5">
    <location>
        <begin position="38"/>
        <end position="60"/>
    </location>
</feature>
<accession>A0A8J2XB46</accession>
<dbReference type="OrthoDB" id="5876363at2759"/>
<feature type="compositionally biased region" description="Polar residues" evidence="5">
    <location>
        <begin position="133"/>
        <end position="144"/>
    </location>
</feature>
<organism evidence="7 8">
    <name type="scientific">Zygosaccharomyces bailii (strain CLIB 213 / ATCC 58445 / CBS 680 / BCRC 21525 / NBRC 1098 / NCYC 1416 / NRRL Y-2227)</name>
    <dbReference type="NCBI Taxonomy" id="1333698"/>
    <lineage>
        <taxon>Eukaryota</taxon>
        <taxon>Fungi</taxon>
        <taxon>Dikarya</taxon>
        <taxon>Ascomycota</taxon>
        <taxon>Saccharomycotina</taxon>
        <taxon>Saccharomycetes</taxon>
        <taxon>Saccharomycetales</taxon>
        <taxon>Saccharomycetaceae</taxon>
        <taxon>Zygosaccharomyces</taxon>
    </lineage>
</organism>
<name>A0A8J2XB46_ZYGB2</name>
<evidence type="ECO:0000256" key="1">
    <source>
        <dbReference type="ARBA" id="ARBA00022723"/>
    </source>
</evidence>
<evidence type="ECO:0000313" key="7">
    <source>
        <dbReference type="EMBL" id="CDF89957.1"/>
    </source>
</evidence>
<dbReference type="Gene3D" id="3.30.40.10">
    <property type="entry name" value="Zinc/RING finger domain, C3HC4 (zinc finger)"/>
    <property type="match status" value="2"/>
</dbReference>
<feature type="domain" description="PHD-type" evidence="6">
    <location>
        <begin position="319"/>
        <end position="368"/>
    </location>
</feature>
<evidence type="ECO:0000256" key="2">
    <source>
        <dbReference type="ARBA" id="ARBA00022771"/>
    </source>
</evidence>
<dbReference type="InterPro" id="IPR052819">
    <property type="entry name" value="Chromatin_regulatory_protein"/>
</dbReference>
<dbReference type="InterPro" id="IPR013083">
    <property type="entry name" value="Znf_RING/FYVE/PHD"/>
</dbReference>
<keyword evidence="1" id="KW-0479">Metal-binding</keyword>
<dbReference type="PROSITE" id="PS01359">
    <property type="entry name" value="ZF_PHD_1"/>
    <property type="match status" value="1"/>
</dbReference>
<dbReference type="CDD" id="cd15535">
    <property type="entry name" value="PHD1_Rco1"/>
    <property type="match status" value="1"/>
</dbReference>
<evidence type="ECO:0000256" key="3">
    <source>
        <dbReference type="ARBA" id="ARBA00022833"/>
    </source>
</evidence>
<dbReference type="InterPro" id="IPR011011">
    <property type="entry name" value="Znf_FYVE_PHD"/>
</dbReference>
<gene>
    <name evidence="7" type="ORF">BN860_05622g</name>
</gene>
<dbReference type="GO" id="GO:0006357">
    <property type="term" value="P:regulation of transcription by RNA polymerase II"/>
    <property type="evidence" value="ECO:0007669"/>
    <property type="project" value="TreeGrafter"/>
</dbReference>
<feature type="compositionally biased region" description="Basic and acidic residues" evidence="5">
    <location>
        <begin position="145"/>
        <end position="156"/>
    </location>
</feature>
<keyword evidence="3" id="KW-0862">Zinc</keyword>